<accession>A0ABS8TM98</accession>
<reference evidence="1 2" key="1">
    <citation type="journal article" date="2021" name="BMC Genomics">
        <title>Datura genome reveals duplications of psychoactive alkaloid biosynthetic genes and high mutation rate following tissue culture.</title>
        <authorList>
            <person name="Rajewski A."/>
            <person name="Carter-House D."/>
            <person name="Stajich J."/>
            <person name="Litt A."/>
        </authorList>
    </citation>
    <scope>NUCLEOTIDE SEQUENCE [LARGE SCALE GENOMIC DNA]</scope>
    <source>
        <strain evidence="1">AR-01</strain>
    </source>
</reference>
<evidence type="ECO:0000313" key="2">
    <source>
        <dbReference type="Proteomes" id="UP000823775"/>
    </source>
</evidence>
<sequence length="106" mass="11572">MLVYLREPIVHDGFRWWQVSCVSKVSSSCLAVHLFVVLDFPGLWGIGSSSSWLLSEVSAESVSSKSFRVASVGVMDSSGQSPDQLITIVLEDSLGQVRHRVPITPP</sequence>
<name>A0ABS8TM98_DATST</name>
<dbReference type="EMBL" id="JACEIK010001752">
    <property type="protein sequence ID" value="MCD7471990.1"/>
    <property type="molecule type" value="Genomic_DNA"/>
</dbReference>
<keyword evidence="2" id="KW-1185">Reference proteome</keyword>
<dbReference type="Proteomes" id="UP000823775">
    <property type="component" value="Unassembled WGS sequence"/>
</dbReference>
<gene>
    <name evidence="1" type="ORF">HAX54_012811</name>
</gene>
<organism evidence="1 2">
    <name type="scientific">Datura stramonium</name>
    <name type="common">Jimsonweed</name>
    <name type="synonym">Common thornapple</name>
    <dbReference type="NCBI Taxonomy" id="4076"/>
    <lineage>
        <taxon>Eukaryota</taxon>
        <taxon>Viridiplantae</taxon>
        <taxon>Streptophyta</taxon>
        <taxon>Embryophyta</taxon>
        <taxon>Tracheophyta</taxon>
        <taxon>Spermatophyta</taxon>
        <taxon>Magnoliopsida</taxon>
        <taxon>eudicotyledons</taxon>
        <taxon>Gunneridae</taxon>
        <taxon>Pentapetalae</taxon>
        <taxon>asterids</taxon>
        <taxon>lamiids</taxon>
        <taxon>Solanales</taxon>
        <taxon>Solanaceae</taxon>
        <taxon>Solanoideae</taxon>
        <taxon>Datureae</taxon>
        <taxon>Datura</taxon>
    </lineage>
</organism>
<proteinExistence type="predicted"/>
<protein>
    <submittedName>
        <fullName evidence="1">Uncharacterized protein</fullName>
    </submittedName>
</protein>
<comment type="caution">
    <text evidence="1">The sequence shown here is derived from an EMBL/GenBank/DDBJ whole genome shotgun (WGS) entry which is preliminary data.</text>
</comment>
<evidence type="ECO:0000313" key="1">
    <source>
        <dbReference type="EMBL" id="MCD7471990.1"/>
    </source>
</evidence>